<protein>
    <recommendedName>
        <fullName evidence="2">Reverse transcriptase zinc-binding domain-containing protein</fullName>
    </recommendedName>
</protein>
<proteinExistence type="predicted"/>
<evidence type="ECO:0000313" key="4">
    <source>
        <dbReference type="Proteomes" id="UP001280121"/>
    </source>
</evidence>
<dbReference type="Pfam" id="PF13966">
    <property type="entry name" value="zf-RVT"/>
    <property type="match status" value="1"/>
</dbReference>
<keyword evidence="1" id="KW-0472">Membrane</keyword>
<reference evidence="3" key="1">
    <citation type="journal article" date="2023" name="Plant J.">
        <title>Genome sequences and population genomics provide insights into the demographic history, inbreeding, and mutation load of two 'living fossil' tree species of Dipteronia.</title>
        <authorList>
            <person name="Feng Y."/>
            <person name="Comes H.P."/>
            <person name="Chen J."/>
            <person name="Zhu S."/>
            <person name="Lu R."/>
            <person name="Zhang X."/>
            <person name="Li P."/>
            <person name="Qiu J."/>
            <person name="Olsen K.M."/>
            <person name="Qiu Y."/>
        </authorList>
    </citation>
    <scope>NUCLEOTIDE SEQUENCE</scope>
    <source>
        <strain evidence="3">KIB01</strain>
    </source>
</reference>
<evidence type="ECO:0000256" key="1">
    <source>
        <dbReference type="SAM" id="Phobius"/>
    </source>
</evidence>
<accession>A0AAD9XP52</accession>
<dbReference type="AlphaFoldDB" id="A0AAD9XP52"/>
<sequence length="246" mass="28696">MDMNMSFLAKWVWRFGNEANVLWRWVLNAKYGVSDRELSWNWGGGSSPSLFVKAVRSLFEEGSKTGKILQNGMKCIHIHREVADALAWAYNSNGTFSVRSFQSCLEKDEAESLEFPNILWQGICPPKIEVFAWQLSKGRIMVRQRLHRVTNGVLQSKQCVLCNLEDETVDHLFLHCKWTWELWLKGMSWWIVSCCPSKSVIEWMNGWSGLCPKNSYARAWCLLFFAIVWIVWEVRNRMVFNGKMTL</sequence>
<evidence type="ECO:0000259" key="2">
    <source>
        <dbReference type="Pfam" id="PF13966"/>
    </source>
</evidence>
<evidence type="ECO:0000313" key="3">
    <source>
        <dbReference type="EMBL" id="KAK2662917.1"/>
    </source>
</evidence>
<keyword evidence="4" id="KW-1185">Reference proteome</keyword>
<organism evidence="3 4">
    <name type="scientific">Dipteronia dyeriana</name>
    <dbReference type="NCBI Taxonomy" id="168575"/>
    <lineage>
        <taxon>Eukaryota</taxon>
        <taxon>Viridiplantae</taxon>
        <taxon>Streptophyta</taxon>
        <taxon>Embryophyta</taxon>
        <taxon>Tracheophyta</taxon>
        <taxon>Spermatophyta</taxon>
        <taxon>Magnoliopsida</taxon>
        <taxon>eudicotyledons</taxon>
        <taxon>Gunneridae</taxon>
        <taxon>Pentapetalae</taxon>
        <taxon>rosids</taxon>
        <taxon>malvids</taxon>
        <taxon>Sapindales</taxon>
        <taxon>Sapindaceae</taxon>
        <taxon>Hippocastanoideae</taxon>
        <taxon>Acereae</taxon>
        <taxon>Dipteronia</taxon>
    </lineage>
</organism>
<feature type="transmembrane region" description="Helical" evidence="1">
    <location>
        <begin position="216"/>
        <end position="234"/>
    </location>
</feature>
<keyword evidence="1" id="KW-0812">Transmembrane</keyword>
<dbReference type="EMBL" id="JANJYI010000001">
    <property type="protein sequence ID" value="KAK2662917.1"/>
    <property type="molecule type" value="Genomic_DNA"/>
</dbReference>
<keyword evidence="1" id="KW-1133">Transmembrane helix</keyword>
<comment type="caution">
    <text evidence="3">The sequence shown here is derived from an EMBL/GenBank/DDBJ whole genome shotgun (WGS) entry which is preliminary data.</text>
</comment>
<dbReference type="Proteomes" id="UP001280121">
    <property type="component" value="Unassembled WGS sequence"/>
</dbReference>
<feature type="domain" description="Reverse transcriptase zinc-binding" evidence="2">
    <location>
        <begin position="96"/>
        <end position="183"/>
    </location>
</feature>
<name>A0AAD9XP52_9ROSI</name>
<dbReference type="InterPro" id="IPR026960">
    <property type="entry name" value="RVT-Znf"/>
</dbReference>
<gene>
    <name evidence="3" type="ORF">Ddye_001491</name>
</gene>